<reference evidence="2" key="1">
    <citation type="submission" date="2017-04" db="EMBL/GenBank/DDBJ databases">
        <authorList>
            <person name="Varghese N."/>
            <person name="Submissions S."/>
        </authorList>
    </citation>
    <scope>NUCLEOTIDE SEQUENCE [LARGE SCALE GENOMIC DNA]</scope>
    <source>
        <strain evidence="2">DSM 12126</strain>
    </source>
</reference>
<evidence type="ECO:0008006" key="3">
    <source>
        <dbReference type="Google" id="ProtNLM"/>
    </source>
</evidence>
<dbReference type="RefSeq" id="WP_084239690.1">
    <property type="nucleotide sequence ID" value="NZ_FWXT01000001.1"/>
</dbReference>
<dbReference type="SUPFAM" id="SSF53448">
    <property type="entry name" value="Nucleotide-diphospho-sugar transferases"/>
    <property type="match status" value="1"/>
</dbReference>
<dbReference type="InterPro" id="IPR029044">
    <property type="entry name" value="Nucleotide-diphossugar_trans"/>
</dbReference>
<evidence type="ECO:0000313" key="1">
    <source>
        <dbReference type="EMBL" id="SMC72767.1"/>
    </source>
</evidence>
<keyword evidence="2" id="KW-1185">Reference proteome</keyword>
<dbReference type="Gene3D" id="3.90.550.10">
    <property type="entry name" value="Spore Coat Polysaccharide Biosynthesis Protein SpsA, Chain A"/>
    <property type="match status" value="1"/>
</dbReference>
<gene>
    <name evidence="1" type="ORF">SAMN04488524_2391</name>
</gene>
<dbReference type="Proteomes" id="UP000192756">
    <property type="component" value="Unassembled WGS sequence"/>
</dbReference>
<proteinExistence type="predicted"/>
<accession>A0A1W2BIL4</accession>
<dbReference type="OrthoDB" id="186344at2"/>
<protein>
    <recommendedName>
        <fullName evidence="3">Glycosyl transferase</fullName>
    </recommendedName>
</protein>
<evidence type="ECO:0000313" key="2">
    <source>
        <dbReference type="Proteomes" id="UP000192756"/>
    </source>
</evidence>
<dbReference type="EMBL" id="FWXT01000001">
    <property type="protein sequence ID" value="SMC72767.1"/>
    <property type="molecule type" value="Genomic_DNA"/>
</dbReference>
<dbReference type="AlphaFoldDB" id="A0A1W2BIL4"/>
<organism evidence="1 2">
    <name type="scientific">Pedobacter africanus</name>
    <dbReference type="NCBI Taxonomy" id="151894"/>
    <lineage>
        <taxon>Bacteria</taxon>
        <taxon>Pseudomonadati</taxon>
        <taxon>Bacteroidota</taxon>
        <taxon>Sphingobacteriia</taxon>
        <taxon>Sphingobacteriales</taxon>
        <taxon>Sphingobacteriaceae</taxon>
        <taxon>Pedobacter</taxon>
    </lineage>
</organism>
<dbReference type="STRING" id="151894.SAMN04488524_2391"/>
<name>A0A1W2BIL4_9SPHI</name>
<sequence length="335" mass="38756">MLQYCTLFNSLYLTRGLAMYNSLLKHCRDFHLYIVAFDDDCFYALSKLQLEHATIIPLSDFENENLLAVKADRTAGEYCWTCASSSVKYCIETYGLDHCTYVDADLLFFSNPKVLYDEMAEKSVLITSHRYTPQFDQSATSGIYCVQYVTFKNTAEGMAVLNNWVNACLEWCFNRFEDNKFGDQKYLDTWTQQFSGVHELEHLGGGVAPWNVQQYAFDHASGSIQGLELASNSRFNLVFYHYHGFAYALNNNYMLTNDTYPLNRNQIKHIYKPYVLALSEAEGQIELLEENIQAYKATNDGAWVKQVIGRSVLFFLRGFYKQFYSKRAIEYGFQN</sequence>